<protein>
    <submittedName>
        <fullName evidence="3">Penta-phosphate guanosine-3'-pyrophosphohydrolase</fullName>
    </submittedName>
</protein>
<accession>A0A3D8J2G6</accession>
<dbReference type="CDD" id="cd01668">
    <property type="entry name" value="TGS_RSH"/>
    <property type="match status" value="1"/>
</dbReference>
<keyword evidence="3" id="KW-0378">Hydrolase</keyword>
<dbReference type="PANTHER" id="PTHR21262:SF36">
    <property type="entry name" value="BIFUNCTIONAL (P)PPGPP SYNTHASE_HYDROLASE SPOT"/>
    <property type="match status" value="1"/>
</dbReference>
<dbReference type="InterPro" id="IPR012675">
    <property type="entry name" value="Beta-grasp_dom_sf"/>
</dbReference>
<comment type="caution">
    <text evidence="3">The sequence shown here is derived from an EMBL/GenBank/DDBJ whole genome shotgun (WGS) entry which is preliminary data.</text>
</comment>
<dbReference type="FunFam" id="1.10.3210.10:FF:000001">
    <property type="entry name" value="GTP pyrophosphokinase RelA"/>
    <property type="match status" value="1"/>
</dbReference>
<organism evidence="3 4">
    <name type="scientific">Helicobacter brantae</name>
    <dbReference type="NCBI Taxonomy" id="375927"/>
    <lineage>
        <taxon>Bacteria</taxon>
        <taxon>Pseudomonadati</taxon>
        <taxon>Campylobacterota</taxon>
        <taxon>Epsilonproteobacteria</taxon>
        <taxon>Campylobacterales</taxon>
        <taxon>Helicobacteraceae</taxon>
        <taxon>Helicobacter</taxon>
    </lineage>
</organism>
<dbReference type="PANTHER" id="PTHR21262">
    <property type="entry name" value="GUANOSINE-3',5'-BIS DIPHOSPHATE 3'-PYROPHOSPHOHYDROLASE"/>
    <property type="match status" value="1"/>
</dbReference>
<dbReference type="FunFam" id="3.10.20.30:FF:000002">
    <property type="entry name" value="GTP pyrophosphokinase (RelA/SpoT)"/>
    <property type="match status" value="1"/>
</dbReference>
<dbReference type="Pfam" id="PF04607">
    <property type="entry name" value="RelA_SpoT"/>
    <property type="match status" value="1"/>
</dbReference>
<dbReference type="PROSITE" id="PS51880">
    <property type="entry name" value="TGS"/>
    <property type="match status" value="1"/>
</dbReference>
<dbReference type="InterPro" id="IPR007685">
    <property type="entry name" value="RelA_SpoT"/>
</dbReference>
<dbReference type="InterPro" id="IPR004095">
    <property type="entry name" value="TGS"/>
</dbReference>
<dbReference type="InterPro" id="IPR003607">
    <property type="entry name" value="HD/PDEase_dom"/>
</dbReference>
<name>A0A3D8J2G6_9HELI</name>
<comment type="similarity">
    <text evidence="1">Belongs to the relA/spoT family.</text>
</comment>
<dbReference type="CDD" id="cd05399">
    <property type="entry name" value="NT_Rel-Spo_like"/>
    <property type="match status" value="1"/>
</dbReference>
<comment type="function">
    <text evidence="1">In eubacteria ppGpp (guanosine 3'-diphosphate 5'-diphosphate) is a mediator of the stringent response that coordinates a variety of cellular activities in response to changes in nutritional abundance.</text>
</comment>
<dbReference type="Pfam" id="PF02824">
    <property type="entry name" value="TGS"/>
    <property type="match status" value="1"/>
</dbReference>
<evidence type="ECO:0000259" key="2">
    <source>
        <dbReference type="PROSITE" id="PS51880"/>
    </source>
</evidence>
<gene>
    <name evidence="3" type="ORF">CQA58_02585</name>
</gene>
<reference evidence="3 4" key="1">
    <citation type="submission" date="2018-04" db="EMBL/GenBank/DDBJ databases">
        <title>Novel Campyloabacter and Helicobacter Species and Strains.</title>
        <authorList>
            <person name="Mannion A.J."/>
            <person name="Shen Z."/>
            <person name="Fox J.G."/>
        </authorList>
    </citation>
    <scope>NUCLEOTIDE SEQUENCE [LARGE SCALE GENOMIC DNA]</scope>
    <source>
        <strain evidence="3 4">MIT 04-9366</strain>
    </source>
</reference>
<dbReference type="Proteomes" id="UP000257045">
    <property type="component" value="Unassembled WGS sequence"/>
</dbReference>
<dbReference type="EMBL" id="NXLV01000003">
    <property type="protein sequence ID" value="RDU71450.1"/>
    <property type="molecule type" value="Genomic_DNA"/>
</dbReference>
<dbReference type="GO" id="GO:0015969">
    <property type="term" value="P:guanosine tetraphosphate metabolic process"/>
    <property type="evidence" value="ECO:0007669"/>
    <property type="project" value="InterPro"/>
</dbReference>
<dbReference type="NCBIfam" id="TIGR00691">
    <property type="entry name" value="spoT_relA"/>
    <property type="match status" value="1"/>
</dbReference>
<dbReference type="Gene3D" id="3.30.460.10">
    <property type="entry name" value="Beta Polymerase, domain 2"/>
    <property type="match status" value="1"/>
</dbReference>
<evidence type="ECO:0000313" key="3">
    <source>
        <dbReference type="EMBL" id="RDU71450.1"/>
    </source>
</evidence>
<dbReference type="CDD" id="cd00077">
    <property type="entry name" value="HDc"/>
    <property type="match status" value="1"/>
</dbReference>
<dbReference type="InterPro" id="IPR004811">
    <property type="entry name" value="RelA/Spo_fam"/>
</dbReference>
<proteinExistence type="inferred from homology"/>
<dbReference type="SUPFAM" id="SSF109604">
    <property type="entry name" value="HD-domain/PDEase-like"/>
    <property type="match status" value="1"/>
</dbReference>
<dbReference type="OrthoDB" id="9805041at2"/>
<dbReference type="SMART" id="SM00954">
    <property type="entry name" value="RelA_SpoT"/>
    <property type="match status" value="1"/>
</dbReference>
<dbReference type="InterPro" id="IPR012676">
    <property type="entry name" value="TGS-like"/>
</dbReference>
<dbReference type="SMART" id="SM00471">
    <property type="entry name" value="HDc"/>
    <property type="match status" value="1"/>
</dbReference>
<dbReference type="SUPFAM" id="SSF81301">
    <property type="entry name" value="Nucleotidyltransferase"/>
    <property type="match status" value="1"/>
</dbReference>
<dbReference type="GO" id="GO:0042594">
    <property type="term" value="P:response to starvation"/>
    <property type="evidence" value="ECO:0007669"/>
    <property type="project" value="TreeGrafter"/>
</dbReference>
<dbReference type="InterPro" id="IPR033655">
    <property type="entry name" value="TGS_RelA/SpoT"/>
</dbReference>
<dbReference type="Pfam" id="PF13328">
    <property type="entry name" value="HD_4"/>
    <property type="match status" value="1"/>
</dbReference>
<dbReference type="Gene3D" id="3.10.20.30">
    <property type="match status" value="1"/>
</dbReference>
<dbReference type="Gene3D" id="1.10.3210.10">
    <property type="entry name" value="Hypothetical protein af1432"/>
    <property type="match status" value="1"/>
</dbReference>
<evidence type="ECO:0000313" key="4">
    <source>
        <dbReference type="Proteomes" id="UP000257045"/>
    </source>
</evidence>
<dbReference type="GO" id="GO:0008893">
    <property type="term" value="F:guanosine-3',5'-bis(diphosphate) 3'-diphosphatase activity"/>
    <property type="evidence" value="ECO:0007669"/>
    <property type="project" value="TreeGrafter"/>
</dbReference>
<dbReference type="InterPro" id="IPR043519">
    <property type="entry name" value="NT_sf"/>
</dbReference>
<dbReference type="AlphaFoldDB" id="A0A3D8J2G6"/>
<evidence type="ECO:0000256" key="1">
    <source>
        <dbReference type="RuleBase" id="RU003847"/>
    </source>
</evidence>
<dbReference type="GO" id="GO:0008728">
    <property type="term" value="F:GTP diphosphokinase activity"/>
    <property type="evidence" value="ECO:0007669"/>
    <property type="project" value="TreeGrafter"/>
</dbReference>
<feature type="domain" description="TGS" evidence="2">
    <location>
        <begin position="393"/>
        <end position="454"/>
    </location>
</feature>
<dbReference type="GO" id="GO:0005886">
    <property type="term" value="C:plasma membrane"/>
    <property type="evidence" value="ECO:0007669"/>
    <property type="project" value="TreeGrafter"/>
</dbReference>
<keyword evidence="4" id="KW-1185">Reference proteome</keyword>
<sequence>MNLVQTLQGCRSVEESCSLLASFTTLTPKIKKAIDFATEAHKGQYRKSGEPYIIHPICVASIVAFYGGDEAMICSSLLHDVVEDTHFSLQEVEVEFGYEVAQIVDALTKIVSLRDENIPQGIPNTKMLSSALSFRKVLLASIKDIRAIFIKICDRLHNMLTLESLSEEKQRKISEETLVVYAPIAYRLGISSIKNELEDRSFYFLFKEEYKKIESFLGENRLILEGKLEEFVAKLEKLLFQEGFKEGDFEIQRRLKRPYSIYLKMQRKGVGVEEILDLLAVRVIVKNEIDCYKVLGIVHLHLKPIVARFKDYIAIPKENGYQTIHTTLFDENSIFEVQIRTFDMQKSAEYGLAAHWKYKMGNQISLDWLSNIDYKDQNIAEFYELVKSDLYKEDIAVFSPRGDVFSLPSGAVALDFAYAVHTELGEKAVGAYVNNQKVSLLERLKSGDIVRIITGEERGLRCSWIDLVKTSKAKSNLKNNCQNKLREINNKITLQILKTLFNFNKSAEQISQTIEYLGLKTSLSCEGIKELSKNLVEFFKKEGSLFSRLRYLNWEIKKYEIENLKILSHKHIDGILYDYCCYPKQGDELMGILENEKVIIHHRLCEKAKIEEKTKMVYVDWVGKISEKYKVIVLLEDTKGSLAKFLLDLAKLDCNLVGISYKGYKDQFLTHFEIILECGGKNIKELKNTLINKYKIVEFQNIKDAYH</sequence>
<dbReference type="SUPFAM" id="SSF81271">
    <property type="entry name" value="TGS-like"/>
    <property type="match status" value="1"/>
</dbReference>